<organism evidence="3 4">
    <name type="scientific">Strongylocentrotus purpuratus</name>
    <name type="common">Purple sea urchin</name>
    <dbReference type="NCBI Taxonomy" id="7668"/>
    <lineage>
        <taxon>Eukaryota</taxon>
        <taxon>Metazoa</taxon>
        <taxon>Echinodermata</taxon>
        <taxon>Eleutherozoa</taxon>
        <taxon>Echinozoa</taxon>
        <taxon>Echinoidea</taxon>
        <taxon>Euechinoidea</taxon>
        <taxon>Echinacea</taxon>
        <taxon>Camarodonta</taxon>
        <taxon>Echinidea</taxon>
        <taxon>Strongylocentrotidae</taxon>
        <taxon>Strongylocentrotus</taxon>
    </lineage>
</organism>
<accession>A0A7M7PAR0</accession>
<feature type="compositionally biased region" description="Basic and acidic residues" evidence="1">
    <location>
        <begin position="1"/>
        <end position="23"/>
    </location>
</feature>
<dbReference type="InParanoid" id="A0A7M7PAR0"/>
<feature type="region of interest" description="Disordered" evidence="1">
    <location>
        <begin position="319"/>
        <end position="365"/>
    </location>
</feature>
<dbReference type="GO" id="GO:0005042">
    <property type="term" value="F:netrin receptor activity"/>
    <property type="evidence" value="ECO:0007669"/>
    <property type="project" value="InterPro"/>
</dbReference>
<dbReference type="AlphaFoldDB" id="A0A7M7PAR0"/>
<evidence type="ECO:0000313" key="3">
    <source>
        <dbReference type="EnsemblMetazoa" id="XP_030848463"/>
    </source>
</evidence>
<evidence type="ECO:0000313" key="4">
    <source>
        <dbReference type="Proteomes" id="UP000007110"/>
    </source>
</evidence>
<feature type="domain" description="ZU5" evidence="2">
    <location>
        <begin position="63"/>
        <end position="137"/>
    </location>
</feature>
<dbReference type="Pfam" id="PF00791">
    <property type="entry name" value="ZU5"/>
    <property type="match status" value="1"/>
</dbReference>
<sequence length="365" mass="40447">MESGERVKPADFRPHKETSKPTNDEGQIIQSVHHISSSSALNDENQVQNLESRDDLSAVTDVIRLEKHGIEVRIPPNEAYSAKDVTVEIIDDIPTELVLKETEAIISFGLRMSPSDAAFDIPVTVTMPHCAIFKKPEAAKIVTYYRKNASESFTAIPSTDGSLRCVVRQHDLDLYMDHFSEIWIVALFTWAFIGKRVICTPYIPLSTPKNDEHVLFVRVRDANIGKGEVQPGYMAPITGEQFLVRWRSGALKITCPESTMKDEAMTLKESEIGHLTEQKVMFKVDTRTADKNKVILQFILEQSTTKQLLVPMHLEDTTMASSNKTDSSSPRPSASTSASSPPTDAAATAGGVSTSKTRLELSLNR</sequence>
<feature type="region of interest" description="Disordered" evidence="1">
    <location>
        <begin position="1"/>
        <end position="28"/>
    </location>
</feature>
<dbReference type="GeneID" id="105440986"/>
<dbReference type="InterPro" id="IPR037936">
    <property type="entry name" value="UNC5A-D"/>
</dbReference>
<protein>
    <recommendedName>
        <fullName evidence="2">ZU5 domain-containing protein</fullName>
    </recommendedName>
</protein>
<name>A0A7M7PAR0_STRPU</name>
<dbReference type="PANTHER" id="PTHR12582:SF41">
    <property type="entry name" value="UNC5C-LIKE PROTEIN"/>
    <property type="match status" value="1"/>
</dbReference>
<dbReference type="Proteomes" id="UP000007110">
    <property type="component" value="Unassembled WGS sequence"/>
</dbReference>
<reference evidence="3" key="2">
    <citation type="submission" date="2021-01" db="UniProtKB">
        <authorList>
            <consortium name="EnsemblMetazoa"/>
        </authorList>
    </citation>
    <scope>IDENTIFICATION</scope>
</reference>
<reference evidence="4" key="1">
    <citation type="submission" date="2015-02" db="EMBL/GenBank/DDBJ databases">
        <title>Genome sequencing for Strongylocentrotus purpuratus.</title>
        <authorList>
            <person name="Murali S."/>
            <person name="Liu Y."/>
            <person name="Vee V."/>
            <person name="English A."/>
            <person name="Wang M."/>
            <person name="Skinner E."/>
            <person name="Han Y."/>
            <person name="Muzny D.M."/>
            <person name="Worley K.C."/>
            <person name="Gibbs R.A."/>
        </authorList>
    </citation>
    <scope>NUCLEOTIDE SEQUENCE</scope>
</reference>
<dbReference type="InterPro" id="IPR000906">
    <property type="entry name" value="ZU5_dom"/>
</dbReference>
<feature type="compositionally biased region" description="Low complexity" evidence="1">
    <location>
        <begin position="325"/>
        <end position="349"/>
    </location>
</feature>
<evidence type="ECO:0000259" key="2">
    <source>
        <dbReference type="Pfam" id="PF00791"/>
    </source>
</evidence>
<evidence type="ECO:0000256" key="1">
    <source>
        <dbReference type="SAM" id="MobiDB-lite"/>
    </source>
</evidence>
<dbReference type="RefSeq" id="XP_030848463.1">
    <property type="nucleotide sequence ID" value="XM_030992603.1"/>
</dbReference>
<dbReference type="Gene3D" id="2.60.220.30">
    <property type="match status" value="1"/>
</dbReference>
<dbReference type="KEGG" id="spu:105440986"/>
<proteinExistence type="predicted"/>
<dbReference type="OMA" id="RNENFRK"/>
<dbReference type="PANTHER" id="PTHR12582">
    <property type="entry name" value="NETRIN RECEPTOR UNC5"/>
    <property type="match status" value="1"/>
</dbReference>
<dbReference type="OrthoDB" id="5973910at2759"/>
<dbReference type="GO" id="GO:0016020">
    <property type="term" value="C:membrane"/>
    <property type="evidence" value="ECO:0007669"/>
    <property type="project" value="InterPro"/>
</dbReference>
<dbReference type="EnsemblMetazoa" id="XM_030992603">
    <property type="protein sequence ID" value="XP_030848463"/>
    <property type="gene ID" value="LOC105440986"/>
</dbReference>
<keyword evidence="4" id="KW-1185">Reference proteome</keyword>